<keyword evidence="4" id="KW-1185">Reference proteome</keyword>
<organism evidence="3 4">
    <name type="scientific">Qipengyuania spongiae</name>
    <dbReference type="NCBI Taxonomy" id="2909673"/>
    <lineage>
        <taxon>Bacteria</taxon>
        <taxon>Pseudomonadati</taxon>
        <taxon>Pseudomonadota</taxon>
        <taxon>Alphaproteobacteria</taxon>
        <taxon>Sphingomonadales</taxon>
        <taxon>Erythrobacteraceae</taxon>
        <taxon>Qipengyuania</taxon>
    </lineage>
</organism>
<dbReference type="Proteomes" id="UP001065265">
    <property type="component" value="Chromosome"/>
</dbReference>
<protein>
    <submittedName>
        <fullName evidence="3">C39 family peptidase</fullName>
    </submittedName>
</protein>
<name>A0ABY5T238_9SPHN</name>
<evidence type="ECO:0000256" key="1">
    <source>
        <dbReference type="SAM" id="SignalP"/>
    </source>
</evidence>
<keyword evidence="1" id="KW-0732">Signal</keyword>
<dbReference type="CDD" id="cd02423">
    <property type="entry name" value="Peptidase_C39G"/>
    <property type="match status" value="1"/>
</dbReference>
<feature type="chain" id="PRO_5046604416" evidence="1">
    <location>
        <begin position="29"/>
        <end position="250"/>
    </location>
</feature>
<feature type="signal peptide" evidence="1">
    <location>
        <begin position="1"/>
        <end position="28"/>
    </location>
</feature>
<dbReference type="PROSITE" id="PS50990">
    <property type="entry name" value="PEPTIDASE_C39"/>
    <property type="match status" value="1"/>
</dbReference>
<dbReference type="Gene3D" id="3.90.70.10">
    <property type="entry name" value="Cysteine proteinases"/>
    <property type="match status" value="1"/>
</dbReference>
<dbReference type="Pfam" id="PF03412">
    <property type="entry name" value="Peptidase_C39"/>
    <property type="match status" value="1"/>
</dbReference>
<evidence type="ECO:0000313" key="3">
    <source>
        <dbReference type="EMBL" id="UVI39579.1"/>
    </source>
</evidence>
<evidence type="ECO:0000313" key="4">
    <source>
        <dbReference type="Proteomes" id="UP001065265"/>
    </source>
</evidence>
<dbReference type="InterPro" id="IPR006311">
    <property type="entry name" value="TAT_signal"/>
</dbReference>
<proteinExistence type="predicted"/>
<dbReference type="InterPro" id="IPR005074">
    <property type="entry name" value="Peptidase_C39"/>
</dbReference>
<reference evidence="3" key="1">
    <citation type="submission" date="2022-02" db="EMBL/GenBank/DDBJ databases">
        <title>Qipengyuania spongiae sp. nov., isolated from marine sponge.</title>
        <authorList>
            <person name="Li Z."/>
            <person name="Zhang M."/>
        </authorList>
    </citation>
    <scope>NUCLEOTIDE SEQUENCE</scope>
    <source>
        <strain evidence="3">PHS-Z21</strain>
    </source>
</reference>
<feature type="domain" description="Peptidase C39" evidence="2">
    <location>
        <begin position="58"/>
        <end position="188"/>
    </location>
</feature>
<evidence type="ECO:0000259" key="2">
    <source>
        <dbReference type="PROSITE" id="PS50990"/>
    </source>
</evidence>
<gene>
    <name evidence="3" type="ORF">L1F33_01025</name>
</gene>
<dbReference type="EMBL" id="CP092471">
    <property type="protein sequence ID" value="UVI39579.1"/>
    <property type="molecule type" value="Genomic_DNA"/>
</dbReference>
<sequence>MSKPPRRRVLIAAPLATALLASAVSASAQVRLQHDSGGTFDVAVMSWWEIPFRSVVRQRYDFSCGSAAIATLLTYHYDRSVSERDAFTAMWQVGDRDEIRKRGFSLLDMRSYLISLGYEAEGFRLTVDQLAKVRRPLIALIDLHGYKHFVVIKGMRGDRVLTGDPTLGLTEYAADDFAKHWEGVALAVMRTPDRVLPTYNLSGDWGPWSRAPIEQGGALRVASSDLTNDLPPDYQITPEMLIPVRIGTVE</sequence>
<dbReference type="PROSITE" id="PS51318">
    <property type="entry name" value="TAT"/>
    <property type="match status" value="1"/>
</dbReference>
<dbReference type="RefSeq" id="WP_265559086.1">
    <property type="nucleotide sequence ID" value="NZ_CP092471.1"/>
</dbReference>
<accession>A0ABY5T238</accession>